<feature type="chain" id="PRO_5002632879" description="Outer membrane protein beta-barrel domain-containing protein" evidence="1">
    <location>
        <begin position="25"/>
        <end position="233"/>
    </location>
</feature>
<feature type="signal peptide" evidence="1">
    <location>
        <begin position="1"/>
        <end position="24"/>
    </location>
</feature>
<evidence type="ECO:0000256" key="1">
    <source>
        <dbReference type="SAM" id="SignalP"/>
    </source>
</evidence>
<dbReference type="KEGG" id="cph:Cpha266_1093"/>
<evidence type="ECO:0008006" key="4">
    <source>
        <dbReference type="Google" id="ProtNLM"/>
    </source>
</evidence>
<organism evidence="2 3">
    <name type="scientific">Chlorobium phaeobacteroides (strain DSM 266 / SMG 266 / 2430)</name>
    <dbReference type="NCBI Taxonomy" id="290317"/>
    <lineage>
        <taxon>Bacteria</taxon>
        <taxon>Pseudomonadati</taxon>
        <taxon>Chlorobiota</taxon>
        <taxon>Chlorobiia</taxon>
        <taxon>Chlorobiales</taxon>
        <taxon>Chlorobiaceae</taxon>
        <taxon>Chlorobium/Pelodictyon group</taxon>
        <taxon>Chlorobium</taxon>
    </lineage>
</organism>
<keyword evidence="3" id="KW-1185">Reference proteome</keyword>
<gene>
    <name evidence="2" type="ordered locus">Cpha266_1093</name>
</gene>
<dbReference type="OrthoDB" id="1065092at2"/>
<evidence type="ECO:0000313" key="3">
    <source>
        <dbReference type="Proteomes" id="UP000008701"/>
    </source>
</evidence>
<dbReference type="AlphaFoldDB" id="A1BFF7"/>
<accession>A1BFF7</accession>
<dbReference type="HOGENOM" id="CLU_082062_0_0_10"/>
<proteinExistence type="predicted"/>
<keyword evidence="1" id="KW-0732">Signal</keyword>
<name>A1BFF7_CHLPD</name>
<dbReference type="STRING" id="290317.Cpha266_1093"/>
<dbReference type="Proteomes" id="UP000008701">
    <property type="component" value="Chromosome"/>
</dbReference>
<dbReference type="RefSeq" id="WP_011744960.1">
    <property type="nucleotide sequence ID" value="NC_008639.1"/>
</dbReference>
<protein>
    <recommendedName>
        <fullName evidence="4">Outer membrane protein beta-barrel domain-containing protein</fullName>
    </recommendedName>
</protein>
<dbReference type="eggNOG" id="ENOG5032UVK">
    <property type="taxonomic scope" value="Bacteria"/>
</dbReference>
<evidence type="ECO:0000313" key="2">
    <source>
        <dbReference type="EMBL" id="ABL65134.1"/>
    </source>
</evidence>
<dbReference type="EMBL" id="CP000492">
    <property type="protein sequence ID" value="ABL65134.1"/>
    <property type="molecule type" value="Genomic_DNA"/>
</dbReference>
<reference evidence="2 3" key="1">
    <citation type="submission" date="2006-12" db="EMBL/GenBank/DDBJ databases">
        <title>Complete sequence of Chlorobium phaeobacteroides DSM 266.</title>
        <authorList>
            <consortium name="US DOE Joint Genome Institute"/>
            <person name="Copeland A."/>
            <person name="Lucas S."/>
            <person name="Lapidus A."/>
            <person name="Barry K."/>
            <person name="Detter J.C."/>
            <person name="Glavina del Rio T."/>
            <person name="Hammon N."/>
            <person name="Israni S."/>
            <person name="Pitluck S."/>
            <person name="Goltsman E."/>
            <person name="Schmutz J."/>
            <person name="Larimer F."/>
            <person name="Land M."/>
            <person name="Hauser L."/>
            <person name="Mikhailova N."/>
            <person name="Li T."/>
            <person name="Overmann J."/>
            <person name="Bryant D.A."/>
            <person name="Richardson P."/>
        </authorList>
    </citation>
    <scope>NUCLEOTIDE SEQUENCE [LARGE SCALE GENOMIC DNA]</scope>
    <source>
        <strain evidence="2 3">DSM 266</strain>
    </source>
</reference>
<sequence length="233" mass="25348" precursor="true">MKKTTKLLTLSVAILAGLSTPARAEGFKIGADIVSSYVWRGTDLGDSPAIQPNLSYTFPGLGVVVGAWGSYAILDNTDEFDLDGNVVDEYRYKEVDLYLTVPVGPLSLTLTNYYVPIGENNESFDFNSDGPNTVEASVGYSYKNLSLLAAMFIAGNDYDNAKYFEAGYKFYDKDGFSAKAVVGAGDESYYGDLEGDKIALVNTGISVSKDRFTASYIYNPDTEKSHLVFMASF</sequence>